<organism evidence="2 3">
    <name type="scientific">Serendipita indica (strain DSM 11827)</name>
    <name type="common">Root endophyte fungus</name>
    <name type="synonym">Piriformospora indica</name>
    <dbReference type="NCBI Taxonomy" id="1109443"/>
    <lineage>
        <taxon>Eukaryota</taxon>
        <taxon>Fungi</taxon>
        <taxon>Dikarya</taxon>
        <taxon>Basidiomycota</taxon>
        <taxon>Agaricomycotina</taxon>
        <taxon>Agaricomycetes</taxon>
        <taxon>Sebacinales</taxon>
        <taxon>Serendipitaceae</taxon>
        <taxon>Serendipita</taxon>
    </lineage>
</organism>
<dbReference type="Proteomes" id="UP000007148">
    <property type="component" value="Unassembled WGS sequence"/>
</dbReference>
<feature type="domain" description="F-box" evidence="1">
    <location>
        <begin position="5"/>
        <end position="52"/>
    </location>
</feature>
<dbReference type="AlphaFoldDB" id="G4T9V4"/>
<sequence>MPVGPSYLTEVPVELVENILFYLHPCEIAQCRILCSGLKSIVDTSIELQLRIELGIDGFLLNSLPLIPAREMLALVLERRTRFQQGDHVSKYRLETQFHGQYEISNGVFAYGINPKSSDVFSGIKYVPLTSEIFREKGTREKLEFTDLGVDLTDFSFSVDDDLQVLVEKADTEARTRTIYFRTISTNEPHPLAGLPQLVLELDDFDLGAQCYTLLSHDHLSIGLYNWDVVGHECAHIIYNWRTAEHILPYSLVCDAHFLNKELVALLINQSDFVGISLLNLTDGRTVQKFSLPFRKPVRSCLFMAGTPKRHRTQTKKEPFRCLTQDPKVQIIGIAMTPVSGNGIEHDVHVVISASHLLSKLDNVQVPSEHMEWEDWGPQATRWFGFDDVSQASLSGSRLLGKSRPRITDEVWRGEQLLIFDFNMRALRRHASSATAKEGSSFRAFRTYTGDSELLDAGRSGIDIVSSLSCVATTININALGYSEFLLEDHVIIGEAVGFRIRRLFVLSEYERIKSWSDPTMLTPERTEASQM</sequence>
<dbReference type="EMBL" id="CAFZ01000025">
    <property type="protein sequence ID" value="CCA68080.1"/>
    <property type="molecule type" value="Genomic_DNA"/>
</dbReference>
<evidence type="ECO:0000313" key="2">
    <source>
        <dbReference type="EMBL" id="CCA68080.1"/>
    </source>
</evidence>
<evidence type="ECO:0000259" key="1">
    <source>
        <dbReference type="PROSITE" id="PS50181"/>
    </source>
</evidence>
<dbReference type="InParanoid" id="G4T9V4"/>
<comment type="caution">
    <text evidence="2">The sequence shown here is derived from an EMBL/GenBank/DDBJ whole genome shotgun (WGS) entry which is preliminary data.</text>
</comment>
<dbReference type="InterPro" id="IPR001810">
    <property type="entry name" value="F-box_dom"/>
</dbReference>
<keyword evidence="3" id="KW-1185">Reference proteome</keyword>
<reference evidence="2 3" key="1">
    <citation type="journal article" date="2011" name="PLoS Pathog.">
        <title>Endophytic Life Strategies Decoded by Genome and Transcriptome Analyses of the Mutualistic Root Symbiont Piriformospora indica.</title>
        <authorList>
            <person name="Zuccaro A."/>
            <person name="Lahrmann U."/>
            <person name="Guldener U."/>
            <person name="Langen G."/>
            <person name="Pfiffi S."/>
            <person name="Biedenkopf D."/>
            <person name="Wong P."/>
            <person name="Samans B."/>
            <person name="Grimm C."/>
            <person name="Basiewicz M."/>
            <person name="Murat C."/>
            <person name="Martin F."/>
            <person name="Kogel K.H."/>
        </authorList>
    </citation>
    <scope>NUCLEOTIDE SEQUENCE [LARGE SCALE GENOMIC DNA]</scope>
    <source>
        <strain evidence="2 3">DSM 11827</strain>
    </source>
</reference>
<protein>
    <recommendedName>
        <fullName evidence="1">F-box domain-containing protein</fullName>
    </recommendedName>
</protein>
<gene>
    <name evidence="2" type="ORF">PIIN_01947</name>
</gene>
<evidence type="ECO:0000313" key="3">
    <source>
        <dbReference type="Proteomes" id="UP000007148"/>
    </source>
</evidence>
<dbReference type="OrthoDB" id="2745718at2759"/>
<proteinExistence type="predicted"/>
<dbReference type="Pfam" id="PF00646">
    <property type="entry name" value="F-box"/>
    <property type="match status" value="1"/>
</dbReference>
<name>G4T9V4_SERID</name>
<dbReference type="PROSITE" id="PS50181">
    <property type="entry name" value="FBOX"/>
    <property type="match status" value="1"/>
</dbReference>
<accession>G4T9V4</accession>
<dbReference type="InterPro" id="IPR036047">
    <property type="entry name" value="F-box-like_dom_sf"/>
</dbReference>
<dbReference type="HOGENOM" id="CLU_040200_0_0_1"/>
<dbReference type="SUPFAM" id="SSF81383">
    <property type="entry name" value="F-box domain"/>
    <property type="match status" value="1"/>
</dbReference>